<gene>
    <name evidence="3" type="ORF">PGLA1383_LOCUS46725</name>
</gene>
<organism evidence="3 4">
    <name type="scientific">Polarella glacialis</name>
    <name type="common">Dinoflagellate</name>
    <dbReference type="NCBI Taxonomy" id="89957"/>
    <lineage>
        <taxon>Eukaryota</taxon>
        <taxon>Sar</taxon>
        <taxon>Alveolata</taxon>
        <taxon>Dinophyceae</taxon>
        <taxon>Suessiales</taxon>
        <taxon>Suessiaceae</taxon>
        <taxon>Polarella</taxon>
    </lineage>
</organism>
<feature type="region of interest" description="Disordered" evidence="1">
    <location>
        <begin position="1"/>
        <end position="20"/>
    </location>
</feature>
<protein>
    <submittedName>
        <fullName evidence="3">Uncharacterized protein</fullName>
    </submittedName>
</protein>
<dbReference type="EMBL" id="CAJNNV010029858">
    <property type="protein sequence ID" value="CAE8630377.1"/>
    <property type="molecule type" value="Genomic_DNA"/>
</dbReference>
<evidence type="ECO:0000313" key="3">
    <source>
        <dbReference type="EMBL" id="CAE8630377.1"/>
    </source>
</evidence>
<accession>A0A813GYL8</accession>
<proteinExistence type="predicted"/>
<feature type="transmembrane region" description="Helical" evidence="2">
    <location>
        <begin position="93"/>
        <end position="112"/>
    </location>
</feature>
<evidence type="ECO:0000313" key="4">
    <source>
        <dbReference type="Proteomes" id="UP000654075"/>
    </source>
</evidence>
<dbReference type="AlphaFoldDB" id="A0A813GYL8"/>
<evidence type="ECO:0000256" key="2">
    <source>
        <dbReference type="SAM" id="Phobius"/>
    </source>
</evidence>
<keyword evidence="2" id="KW-1133">Transmembrane helix</keyword>
<keyword evidence="2" id="KW-0812">Transmembrane</keyword>
<sequence length="131" mass="13619">MSSSDSNSDSGSSPSAPGESVLEASSVDVMGLASSGGGDAFGFHGHFWHFRGSFLVIFLGSGLSFGVLPSLNPIACFDPLSRLATAFVSCKKLGLLTVTFTLAAALVAWEAFARDNNNSNNNNKSWSLGRP</sequence>
<comment type="caution">
    <text evidence="3">The sequence shown here is derived from an EMBL/GenBank/DDBJ whole genome shotgun (WGS) entry which is preliminary data.</text>
</comment>
<keyword evidence="2" id="KW-0472">Membrane</keyword>
<keyword evidence="4" id="KW-1185">Reference proteome</keyword>
<evidence type="ECO:0000256" key="1">
    <source>
        <dbReference type="SAM" id="MobiDB-lite"/>
    </source>
</evidence>
<dbReference type="Proteomes" id="UP000654075">
    <property type="component" value="Unassembled WGS sequence"/>
</dbReference>
<feature type="transmembrane region" description="Helical" evidence="2">
    <location>
        <begin position="52"/>
        <end position="72"/>
    </location>
</feature>
<name>A0A813GYL8_POLGL</name>
<reference evidence="3" key="1">
    <citation type="submission" date="2021-02" db="EMBL/GenBank/DDBJ databases">
        <authorList>
            <person name="Dougan E. K."/>
            <person name="Rhodes N."/>
            <person name="Thang M."/>
            <person name="Chan C."/>
        </authorList>
    </citation>
    <scope>NUCLEOTIDE SEQUENCE</scope>
</reference>